<evidence type="ECO:0000313" key="6">
    <source>
        <dbReference type="EMBL" id="VDO14815.1"/>
    </source>
</evidence>
<sequence>HNGFPIPRELAKLERDIDYYSAVEILSEILGKRETWRSRLNINIGPVLHIILSKMLNYTNNPPLQLYAIHDASILPILLALDSWDEAWPPFAADITFELHLQTSGPSYKPSSPHKVVEFEPNSQLDWSSVPFERLWVRVLYLGQPLPMTTTWMKGEVDLEEMTGSGDFIPLVEFVRRLAPFALSMEDFQAKCQENANKLKMDHRDGVRRLCCGRFPFFLICLGRRDDRNPPWNIWKGNIWLSKIELNLVQVQVFFRHGARTPLHLVRSSLAHAEWTPDTTKDIPEVSIAMQHVDIYNRTPVDEASYDLIYRPIKLPGGESIGMLTSIGQKDLFYLGVELRKRYSGEGGILSDPPKLNEIETRSTRVGRNLKSIRSLVAGICNNEADGVLVVPTMDFAAEVLFPNPKLNGDDTAYVEGTEELRNDPDILALKKKIREALKVDRLIDELDNDPQKYSRDCQVYYVRDDYAARKVGLIDQPFELYLCSELGF</sequence>
<evidence type="ECO:0000256" key="3">
    <source>
        <dbReference type="ARBA" id="ARBA00036311"/>
    </source>
</evidence>
<evidence type="ECO:0000256" key="5">
    <source>
        <dbReference type="ARBA" id="ARBA00041499"/>
    </source>
</evidence>
<dbReference type="Pfam" id="PF00328">
    <property type="entry name" value="His_Phos_2"/>
    <property type="match status" value="1"/>
</dbReference>
<proteinExistence type="inferred from homology"/>
<evidence type="ECO:0000256" key="2">
    <source>
        <dbReference type="ARBA" id="ARBA00022801"/>
    </source>
</evidence>
<dbReference type="STRING" id="102285.A0A0R3TYY2"/>
<dbReference type="OrthoDB" id="10257284at2759"/>
<dbReference type="Proteomes" id="UP000278807">
    <property type="component" value="Unassembled WGS sequence"/>
</dbReference>
<evidence type="ECO:0000313" key="8">
    <source>
        <dbReference type="WBParaSite" id="HNAJ_0001308101-mRNA-1"/>
    </source>
</evidence>
<dbReference type="InterPro" id="IPR050645">
    <property type="entry name" value="Histidine_acid_phosphatase"/>
</dbReference>
<accession>A0A0R3TYY2</accession>
<gene>
    <name evidence="6" type="ORF">HNAJ_LOCUS13055</name>
</gene>
<dbReference type="PANTHER" id="PTHR11567">
    <property type="entry name" value="ACID PHOSPHATASE-RELATED"/>
    <property type="match status" value="1"/>
</dbReference>
<dbReference type="GO" id="GO:0016791">
    <property type="term" value="F:phosphatase activity"/>
    <property type="evidence" value="ECO:0007669"/>
    <property type="project" value="TreeGrafter"/>
</dbReference>
<keyword evidence="2" id="KW-0378">Hydrolase</keyword>
<dbReference type="AlphaFoldDB" id="A0A0R3TYY2"/>
<dbReference type="InterPro" id="IPR029033">
    <property type="entry name" value="His_PPase_superfam"/>
</dbReference>
<dbReference type="InterPro" id="IPR033379">
    <property type="entry name" value="Acid_Pase_AS"/>
</dbReference>
<reference evidence="6 7" key="2">
    <citation type="submission" date="2018-11" db="EMBL/GenBank/DDBJ databases">
        <authorList>
            <consortium name="Pathogen Informatics"/>
        </authorList>
    </citation>
    <scope>NUCLEOTIDE SEQUENCE [LARGE SCALE GENOMIC DNA]</scope>
</reference>
<name>A0A0R3TYY2_RODNA</name>
<evidence type="ECO:0000256" key="4">
    <source>
        <dbReference type="ARBA" id="ARBA00040357"/>
    </source>
</evidence>
<dbReference type="PANTHER" id="PTHR11567:SF110">
    <property type="entry name" value="2-PHOSPHOXYLOSE PHOSPHATASE 1"/>
    <property type="match status" value="1"/>
</dbReference>
<dbReference type="SUPFAM" id="SSF53254">
    <property type="entry name" value="Phosphoglycerate mutase-like"/>
    <property type="match status" value="2"/>
</dbReference>
<organism evidence="8">
    <name type="scientific">Rodentolepis nana</name>
    <name type="common">Dwarf tapeworm</name>
    <name type="synonym">Hymenolepis nana</name>
    <dbReference type="NCBI Taxonomy" id="102285"/>
    <lineage>
        <taxon>Eukaryota</taxon>
        <taxon>Metazoa</taxon>
        <taxon>Spiralia</taxon>
        <taxon>Lophotrochozoa</taxon>
        <taxon>Platyhelminthes</taxon>
        <taxon>Cestoda</taxon>
        <taxon>Eucestoda</taxon>
        <taxon>Cyclophyllidea</taxon>
        <taxon>Hymenolepididae</taxon>
        <taxon>Rodentolepis</taxon>
    </lineage>
</organism>
<dbReference type="PROSITE" id="PS00778">
    <property type="entry name" value="HIS_ACID_PHOSPHAT_2"/>
    <property type="match status" value="1"/>
</dbReference>
<dbReference type="EMBL" id="UZAE01014926">
    <property type="protein sequence ID" value="VDO14815.1"/>
    <property type="molecule type" value="Genomic_DNA"/>
</dbReference>
<comment type="catalytic activity">
    <reaction evidence="3">
        <text>3-O-[beta-D-GlcA-(1-&gt;3)-beta-D-Gal-(1-&gt;3)-beta-D-Gal-(1-&gt;4)-beta-D-2-O-P-Xyl]-L-seryl-[protein] + H2O = 3-O-(beta-D-GlcA-(1-&gt;3)-beta-D-Gal-(1-&gt;3)-beta-D-Gal-(1-&gt;4)-beta-D-Xyl)-L-seryl-[protein] + phosphate</text>
        <dbReference type="Rhea" id="RHEA:56512"/>
        <dbReference type="Rhea" id="RHEA-COMP:12573"/>
        <dbReference type="Rhea" id="RHEA-COMP:14559"/>
        <dbReference type="ChEBI" id="CHEBI:15377"/>
        <dbReference type="ChEBI" id="CHEBI:43474"/>
        <dbReference type="ChEBI" id="CHEBI:132093"/>
        <dbReference type="ChEBI" id="CHEBI:140495"/>
    </reaction>
</comment>
<reference evidence="8" key="1">
    <citation type="submission" date="2017-02" db="UniProtKB">
        <authorList>
            <consortium name="WormBaseParasite"/>
        </authorList>
    </citation>
    <scope>IDENTIFICATION</scope>
</reference>
<dbReference type="WBParaSite" id="HNAJ_0001308101-mRNA-1">
    <property type="protein sequence ID" value="HNAJ_0001308101-mRNA-1"/>
    <property type="gene ID" value="HNAJ_0001308101"/>
</dbReference>
<protein>
    <recommendedName>
        <fullName evidence="4">2-phosphoxylose phosphatase 1</fullName>
    </recommendedName>
    <alternativeName>
        <fullName evidence="5">Acid phosphatase-like protein 2</fullName>
    </alternativeName>
</protein>
<keyword evidence="7" id="KW-1185">Reference proteome</keyword>
<evidence type="ECO:0000313" key="7">
    <source>
        <dbReference type="Proteomes" id="UP000278807"/>
    </source>
</evidence>
<evidence type="ECO:0000256" key="1">
    <source>
        <dbReference type="ARBA" id="ARBA00005375"/>
    </source>
</evidence>
<comment type="similarity">
    <text evidence="1">Belongs to the histidine acid phosphatase family.</text>
</comment>
<dbReference type="InterPro" id="IPR000560">
    <property type="entry name" value="His_Pase_clade-2"/>
</dbReference>
<dbReference type="Gene3D" id="3.40.50.1240">
    <property type="entry name" value="Phosphoglycerate mutase-like"/>
    <property type="match status" value="2"/>
</dbReference>